<gene>
    <name evidence="3" type="ORF">BYL167_LOCUS5230</name>
    <name evidence="2" type="ORF">OVN521_LOCUS2386</name>
    <name evidence="1" type="ORF">UXM345_LOCUS1835</name>
</gene>
<dbReference type="EMBL" id="CAJOBG010000186">
    <property type="protein sequence ID" value="CAF3773645.1"/>
    <property type="molecule type" value="Genomic_DNA"/>
</dbReference>
<sequence length="342" mass="40681">MQAQLRSILNDLFVFKDLGHLEGKVQKLKEHKIFFIFNGSADKHLINRIHRRAQVSAIYVYCRRPHWDEHLRPLFPKLTREHSLFVKRYRENPVITLYRGQLMNSFQEHVAMNFINACEPSYNEMRLLFKIIINTDLKGTQPYADITHLSTYVHEEEVLIMSGATFIVTDILLNAQKKVPIVLMELCPNQQEYDFNGVDGDSFQVIPELFDLAENRHRWLRPRLNSNEAHPDSIDNQKAKVINEFTKWRRHLVALMHDFVPQTFYWIDFYCIYQYDIGPAIPLLPLWVACCEQFLRIETPDYSDRAWCRLEPLLFYVFQFANHHTIIRLDFKYSSTNFCYGK</sequence>
<dbReference type="Gene3D" id="3.90.176.10">
    <property type="entry name" value="Toxin ADP-ribosyltransferase, Chain A, domain 1"/>
    <property type="match status" value="1"/>
</dbReference>
<dbReference type="Proteomes" id="UP000663866">
    <property type="component" value="Unassembled WGS sequence"/>
</dbReference>
<evidence type="ECO:0000313" key="2">
    <source>
        <dbReference type="EMBL" id="CAF3773645.1"/>
    </source>
</evidence>
<proteinExistence type="predicted"/>
<dbReference type="SUPFAM" id="SSF56399">
    <property type="entry name" value="ADP-ribosylation"/>
    <property type="match status" value="1"/>
</dbReference>
<dbReference type="EMBL" id="CAJOBH010001177">
    <property type="protein sequence ID" value="CAF3840131.1"/>
    <property type="molecule type" value="Genomic_DNA"/>
</dbReference>
<comment type="caution">
    <text evidence="2">The sequence shown here is derived from an EMBL/GenBank/DDBJ whole genome shotgun (WGS) entry which is preliminary data.</text>
</comment>
<dbReference type="AlphaFoldDB" id="A0A818ZL08"/>
<dbReference type="Proteomes" id="UP000681967">
    <property type="component" value="Unassembled WGS sequence"/>
</dbReference>
<keyword evidence="4" id="KW-1185">Reference proteome</keyword>
<dbReference type="EMBL" id="CAJOBF010000105">
    <property type="protein sequence ID" value="CAF3748032.1"/>
    <property type="molecule type" value="Genomic_DNA"/>
</dbReference>
<name>A0A818ZL08_9BILA</name>
<organism evidence="2 4">
    <name type="scientific">Rotaria magnacalcarata</name>
    <dbReference type="NCBI Taxonomy" id="392030"/>
    <lineage>
        <taxon>Eukaryota</taxon>
        <taxon>Metazoa</taxon>
        <taxon>Spiralia</taxon>
        <taxon>Gnathifera</taxon>
        <taxon>Rotifera</taxon>
        <taxon>Eurotatoria</taxon>
        <taxon>Bdelloidea</taxon>
        <taxon>Philodinida</taxon>
        <taxon>Philodinidae</taxon>
        <taxon>Rotaria</taxon>
    </lineage>
</organism>
<reference evidence="2" key="1">
    <citation type="submission" date="2021-02" db="EMBL/GenBank/DDBJ databases">
        <authorList>
            <person name="Nowell W R."/>
        </authorList>
    </citation>
    <scope>NUCLEOTIDE SEQUENCE</scope>
</reference>
<evidence type="ECO:0000313" key="3">
    <source>
        <dbReference type="EMBL" id="CAF3840131.1"/>
    </source>
</evidence>
<evidence type="ECO:0000313" key="4">
    <source>
        <dbReference type="Proteomes" id="UP000663866"/>
    </source>
</evidence>
<dbReference type="Proteomes" id="UP000663842">
    <property type="component" value="Unassembled WGS sequence"/>
</dbReference>
<accession>A0A818ZL08</accession>
<evidence type="ECO:0000313" key="1">
    <source>
        <dbReference type="EMBL" id="CAF3748032.1"/>
    </source>
</evidence>
<protein>
    <submittedName>
        <fullName evidence="2">Uncharacterized protein</fullName>
    </submittedName>
</protein>